<dbReference type="Pfam" id="PF23635">
    <property type="entry name" value="Beta-prop_AT5G49610-like"/>
    <property type="match status" value="1"/>
</dbReference>
<organism evidence="2 3">
    <name type="scientific">Leersia perrieri</name>
    <dbReference type="NCBI Taxonomy" id="77586"/>
    <lineage>
        <taxon>Eukaryota</taxon>
        <taxon>Viridiplantae</taxon>
        <taxon>Streptophyta</taxon>
        <taxon>Embryophyta</taxon>
        <taxon>Tracheophyta</taxon>
        <taxon>Spermatophyta</taxon>
        <taxon>Magnoliopsida</taxon>
        <taxon>Liliopsida</taxon>
        <taxon>Poales</taxon>
        <taxon>Poaceae</taxon>
        <taxon>BOP clade</taxon>
        <taxon>Oryzoideae</taxon>
        <taxon>Oryzeae</taxon>
        <taxon>Oryzinae</taxon>
        <taxon>Leersia</taxon>
    </lineage>
</organism>
<dbReference type="Gramene" id="LPERR09G03940.1">
    <property type="protein sequence ID" value="LPERR09G03940.1"/>
    <property type="gene ID" value="LPERR09G03940"/>
</dbReference>
<dbReference type="Proteomes" id="UP000032180">
    <property type="component" value="Chromosome 9"/>
</dbReference>
<name>A0A0D9XCI1_9ORYZ</name>
<dbReference type="InterPro" id="IPR056594">
    <property type="entry name" value="AT5G49610-like_b-prop"/>
</dbReference>
<dbReference type="AlphaFoldDB" id="A0A0D9XCI1"/>
<proteinExistence type="predicted"/>
<dbReference type="PANTHER" id="PTHR33207">
    <property type="entry name" value="F-BOX DOMAIN CONTAINING PROTEIN-RELATED"/>
    <property type="match status" value="1"/>
</dbReference>
<accession>A0A0D9XCI1</accession>
<dbReference type="eggNOG" id="ENOG502R73F">
    <property type="taxonomic scope" value="Eukaryota"/>
</dbReference>
<dbReference type="EnsemblPlants" id="LPERR09G03940.1">
    <property type="protein sequence ID" value="LPERR09G03940.1"/>
    <property type="gene ID" value="LPERR09G03940"/>
</dbReference>
<protein>
    <recommendedName>
        <fullName evidence="1">F-box protein AT5G49610-like beta-propeller domain-containing protein</fullName>
    </recommendedName>
</protein>
<sequence>MAAAGRRRGFVPSSPDAFDRRYFSFDFLPFDRPRKLIDSRGSLLLFNHGPWGNNRFDYHQSRGFPDLIVCEPLTRRFQGIVSLSALKWKLFIGAFLVAGENGGGGGISLSNYRVVCVLGDNIGIGGPRACVFFPGSDGGWHMGRLADDDDVVHLHGPTYGRWPSYELAGRAAGKIYWWMNEAGVLALDETTLRFSTMELPQDMSYGPLNFRVINGVDGAGAVRVVTVFGEDFMVYSKIVDTDGSGSEWVTERSLRLSDATSELPGHKATFFEKPAKIVMADDRFVTLAPEEDMNWRFSVDLETMELERDHERNRDARPAYPYTLPPLQAILRGCAGNGPDGTVATAKDR</sequence>
<reference evidence="2 3" key="1">
    <citation type="submission" date="2012-08" db="EMBL/GenBank/DDBJ databases">
        <title>Oryza genome evolution.</title>
        <authorList>
            <person name="Wing R.A."/>
        </authorList>
    </citation>
    <scope>NUCLEOTIDE SEQUENCE</scope>
</reference>
<feature type="domain" description="F-box protein AT5G49610-like beta-propeller" evidence="1">
    <location>
        <begin position="137"/>
        <end position="288"/>
    </location>
</feature>
<evidence type="ECO:0000313" key="2">
    <source>
        <dbReference type="EnsemblPlants" id="LPERR09G03940.1"/>
    </source>
</evidence>
<reference evidence="2" key="3">
    <citation type="submission" date="2015-04" db="UniProtKB">
        <authorList>
            <consortium name="EnsemblPlants"/>
        </authorList>
    </citation>
    <scope>IDENTIFICATION</scope>
</reference>
<dbReference type="HOGENOM" id="CLU_038427_3_0_1"/>
<evidence type="ECO:0000259" key="1">
    <source>
        <dbReference type="Pfam" id="PF23635"/>
    </source>
</evidence>
<reference evidence="3" key="2">
    <citation type="submission" date="2013-12" db="EMBL/GenBank/DDBJ databases">
        <authorList>
            <person name="Yu Y."/>
            <person name="Lee S."/>
            <person name="de Baynast K."/>
            <person name="Wissotski M."/>
            <person name="Liu L."/>
            <person name="Talag J."/>
            <person name="Goicoechea J."/>
            <person name="Angelova A."/>
            <person name="Jetty R."/>
            <person name="Kudrna D."/>
            <person name="Golser W."/>
            <person name="Rivera L."/>
            <person name="Zhang J."/>
            <person name="Wing R."/>
        </authorList>
    </citation>
    <scope>NUCLEOTIDE SEQUENCE</scope>
</reference>
<evidence type="ECO:0000313" key="3">
    <source>
        <dbReference type="Proteomes" id="UP000032180"/>
    </source>
</evidence>
<keyword evidence="3" id="KW-1185">Reference proteome</keyword>